<dbReference type="EMBL" id="JAGGNH010000006">
    <property type="protein sequence ID" value="KAJ0969447.1"/>
    <property type="molecule type" value="Genomic_DNA"/>
</dbReference>
<keyword evidence="5" id="KW-0560">Oxidoreductase</keyword>
<evidence type="ECO:0000256" key="6">
    <source>
        <dbReference type="SAM" id="SignalP"/>
    </source>
</evidence>
<dbReference type="InterPro" id="IPR002401">
    <property type="entry name" value="Cyt_P450_E_grp-I"/>
</dbReference>
<dbReference type="OrthoDB" id="1470350at2759"/>
<dbReference type="Pfam" id="PF00067">
    <property type="entry name" value="p450"/>
    <property type="match status" value="1"/>
</dbReference>
<dbReference type="InterPro" id="IPR036396">
    <property type="entry name" value="Cyt_P450_sf"/>
</dbReference>
<dbReference type="GO" id="GO:0004497">
    <property type="term" value="F:monooxygenase activity"/>
    <property type="evidence" value="ECO:0007669"/>
    <property type="project" value="UniProtKB-KW"/>
</dbReference>
<evidence type="ECO:0000313" key="7">
    <source>
        <dbReference type="EMBL" id="KAJ0969447.1"/>
    </source>
</evidence>
<dbReference type="GO" id="GO:0016705">
    <property type="term" value="F:oxidoreductase activity, acting on paired donors, with incorporation or reduction of molecular oxygen"/>
    <property type="evidence" value="ECO:0007669"/>
    <property type="project" value="InterPro"/>
</dbReference>
<dbReference type="CDD" id="cd11072">
    <property type="entry name" value="CYP71-like"/>
    <property type="match status" value="1"/>
</dbReference>
<sequence>MHAFLWLASLTLLLLLSIKLVLSKRSSVRLPPSPWKLPIFGNLFQLGSLPHRSLDKLAKKHGPLMIVKLGQVPTLVVSSSQMAREIFKTHDLIFASRPSLRTTEILFYGGKDMGFAPYGEHWRQMRKICVINLLSPKMVQSFKAARVEEVANLMDKISKAPCLESLNMSQVLSIFSNDLFCRAMLGKFPREEGRNKVFHSLVEESIVLLSGFNLVDYFPSLGWLSSLLGLDEGIKRNSGRWDPVLSQIIQEHEEKNKDDDDFVDILLSLQKDPNLGISLTHEHIKALLMDLFGAGIDTTYIALEWSMAELIKNPQMMRKLQDEVRGIAFGQSMVKEEDLSKMSYLKSVIKEVLRLHPPAPLLLPRESIDICQIDGYDIPRKTRVVINYWTISRDPKIWDCPEEFRPERFIDNPIDFKGQDYEYIPFGSGRRVCPGIHFAVATTELALANLLYRFDWKLVDGMVPEEVDLTEAPGLTMRMKNKLHLVANSWVS</sequence>
<evidence type="ECO:0000256" key="3">
    <source>
        <dbReference type="ARBA" id="ARBA00023004"/>
    </source>
</evidence>
<comment type="cofactor">
    <cofactor evidence="4">
        <name>heme</name>
        <dbReference type="ChEBI" id="CHEBI:30413"/>
    </cofactor>
</comment>
<dbReference type="InterPro" id="IPR017972">
    <property type="entry name" value="Cyt_P450_CS"/>
</dbReference>
<dbReference type="Gene3D" id="1.10.630.10">
    <property type="entry name" value="Cytochrome P450"/>
    <property type="match status" value="1"/>
</dbReference>
<reference evidence="7" key="1">
    <citation type="submission" date="2021-03" db="EMBL/GenBank/DDBJ databases">
        <authorList>
            <person name="Li Z."/>
            <person name="Yang C."/>
        </authorList>
    </citation>
    <scope>NUCLEOTIDE SEQUENCE</scope>
    <source>
        <strain evidence="7">Dzin_1.0</strain>
        <tissue evidence="7">Leaf</tissue>
    </source>
</reference>
<evidence type="ECO:0000256" key="2">
    <source>
        <dbReference type="ARBA" id="ARBA00022723"/>
    </source>
</evidence>
<dbReference type="FunFam" id="1.10.630.10:FF:000011">
    <property type="entry name" value="Cytochrome P450 83B1"/>
    <property type="match status" value="1"/>
</dbReference>
<feature type="binding site" description="axial binding residue" evidence="4">
    <location>
        <position position="433"/>
    </location>
    <ligand>
        <name>heme</name>
        <dbReference type="ChEBI" id="CHEBI:30413"/>
    </ligand>
    <ligandPart>
        <name>Fe</name>
        <dbReference type="ChEBI" id="CHEBI:18248"/>
    </ligandPart>
</feature>
<dbReference type="Proteomes" id="UP001085076">
    <property type="component" value="Miscellaneous, Linkage group lg06"/>
</dbReference>
<protein>
    <recommendedName>
        <fullName evidence="9">Cytochrome P450</fullName>
    </recommendedName>
</protein>
<keyword evidence="6" id="KW-0732">Signal</keyword>
<keyword evidence="8" id="KW-1185">Reference proteome</keyword>
<feature type="chain" id="PRO_5039513110" description="Cytochrome P450" evidence="6">
    <location>
        <begin position="24"/>
        <end position="492"/>
    </location>
</feature>
<comment type="similarity">
    <text evidence="1 5">Belongs to the cytochrome P450 family.</text>
</comment>
<evidence type="ECO:0000313" key="8">
    <source>
        <dbReference type="Proteomes" id="UP001085076"/>
    </source>
</evidence>
<accession>A0A9D5CBB3</accession>
<feature type="signal peptide" evidence="6">
    <location>
        <begin position="1"/>
        <end position="23"/>
    </location>
</feature>
<keyword evidence="4 5" id="KW-0349">Heme</keyword>
<dbReference type="PRINTS" id="PR00385">
    <property type="entry name" value="P450"/>
</dbReference>
<dbReference type="GO" id="GO:0020037">
    <property type="term" value="F:heme binding"/>
    <property type="evidence" value="ECO:0007669"/>
    <property type="project" value="InterPro"/>
</dbReference>
<dbReference type="AlphaFoldDB" id="A0A9D5CBB3"/>
<comment type="caution">
    <text evidence="7">The sequence shown here is derived from an EMBL/GenBank/DDBJ whole genome shotgun (WGS) entry which is preliminary data.</text>
</comment>
<keyword evidence="3 4" id="KW-0408">Iron</keyword>
<keyword evidence="2 4" id="KW-0479">Metal-binding</keyword>
<dbReference type="SUPFAM" id="SSF48264">
    <property type="entry name" value="Cytochrome P450"/>
    <property type="match status" value="1"/>
</dbReference>
<reference evidence="7" key="2">
    <citation type="journal article" date="2022" name="Hortic Res">
        <title>The genome of Dioscorea zingiberensis sheds light on the biosynthesis, origin and evolution of the medicinally important diosgenin saponins.</title>
        <authorList>
            <person name="Li Y."/>
            <person name="Tan C."/>
            <person name="Li Z."/>
            <person name="Guo J."/>
            <person name="Li S."/>
            <person name="Chen X."/>
            <person name="Wang C."/>
            <person name="Dai X."/>
            <person name="Yang H."/>
            <person name="Song W."/>
            <person name="Hou L."/>
            <person name="Xu J."/>
            <person name="Tong Z."/>
            <person name="Xu A."/>
            <person name="Yuan X."/>
            <person name="Wang W."/>
            <person name="Yang Q."/>
            <person name="Chen L."/>
            <person name="Sun Z."/>
            <person name="Wang K."/>
            <person name="Pan B."/>
            <person name="Chen J."/>
            <person name="Bao Y."/>
            <person name="Liu F."/>
            <person name="Qi X."/>
            <person name="Gang D.R."/>
            <person name="Wen J."/>
            <person name="Li J."/>
        </authorList>
    </citation>
    <scope>NUCLEOTIDE SEQUENCE</scope>
    <source>
        <strain evidence="7">Dzin_1.0</strain>
    </source>
</reference>
<dbReference type="GO" id="GO:0005506">
    <property type="term" value="F:iron ion binding"/>
    <property type="evidence" value="ECO:0007669"/>
    <property type="project" value="InterPro"/>
</dbReference>
<gene>
    <name evidence="7" type="ORF">J5N97_022324</name>
</gene>
<evidence type="ECO:0000256" key="4">
    <source>
        <dbReference type="PIRSR" id="PIRSR602401-1"/>
    </source>
</evidence>
<dbReference type="PRINTS" id="PR00463">
    <property type="entry name" value="EP450I"/>
</dbReference>
<keyword evidence="5" id="KW-0503">Monooxygenase</keyword>
<proteinExistence type="inferred from homology"/>
<evidence type="ECO:0008006" key="9">
    <source>
        <dbReference type="Google" id="ProtNLM"/>
    </source>
</evidence>
<dbReference type="PROSITE" id="PS00086">
    <property type="entry name" value="CYTOCHROME_P450"/>
    <property type="match status" value="1"/>
</dbReference>
<dbReference type="PANTHER" id="PTHR47955">
    <property type="entry name" value="CYTOCHROME P450 FAMILY 71 PROTEIN"/>
    <property type="match status" value="1"/>
</dbReference>
<organism evidence="7 8">
    <name type="scientific">Dioscorea zingiberensis</name>
    <dbReference type="NCBI Taxonomy" id="325984"/>
    <lineage>
        <taxon>Eukaryota</taxon>
        <taxon>Viridiplantae</taxon>
        <taxon>Streptophyta</taxon>
        <taxon>Embryophyta</taxon>
        <taxon>Tracheophyta</taxon>
        <taxon>Spermatophyta</taxon>
        <taxon>Magnoliopsida</taxon>
        <taxon>Liliopsida</taxon>
        <taxon>Dioscoreales</taxon>
        <taxon>Dioscoreaceae</taxon>
        <taxon>Dioscorea</taxon>
    </lineage>
</organism>
<evidence type="ECO:0000256" key="1">
    <source>
        <dbReference type="ARBA" id="ARBA00010617"/>
    </source>
</evidence>
<dbReference type="PANTHER" id="PTHR47955:SF14">
    <property type="entry name" value="OS01G0543600 PROTEIN"/>
    <property type="match status" value="1"/>
</dbReference>
<dbReference type="InterPro" id="IPR001128">
    <property type="entry name" value="Cyt_P450"/>
</dbReference>
<evidence type="ECO:0000256" key="5">
    <source>
        <dbReference type="RuleBase" id="RU000461"/>
    </source>
</evidence>
<name>A0A9D5CBB3_9LILI</name>